<protein>
    <recommendedName>
        <fullName evidence="3">Toxin YhaV</fullName>
    </recommendedName>
</protein>
<dbReference type="OrthoDB" id="515905at2"/>
<evidence type="ECO:0000313" key="2">
    <source>
        <dbReference type="Proteomes" id="UP000000249"/>
    </source>
</evidence>
<proteinExistence type="predicted"/>
<dbReference type="KEGG" id="vco:VC0395_1061"/>
<accession>A0A0H3AES4</accession>
<dbReference type="GO" id="GO:0004540">
    <property type="term" value="F:RNA nuclease activity"/>
    <property type="evidence" value="ECO:0007669"/>
    <property type="project" value="InterPro"/>
</dbReference>
<dbReference type="Proteomes" id="UP000000249">
    <property type="component" value="Chromosome 2"/>
</dbReference>
<name>A0A0H3AES4_VIBC3</name>
<dbReference type="GO" id="GO:0110001">
    <property type="term" value="C:toxin-antitoxin complex"/>
    <property type="evidence" value="ECO:0007669"/>
    <property type="project" value="InterPro"/>
</dbReference>
<dbReference type="PATRIC" id="fig|345073.21.peg.2964"/>
<evidence type="ECO:0000313" key="1">
    <source>
        <dbReference type="EMBL" id="ABQ18873.1"/>
    </source>
</evidence>
<dbReference type="RefSeq" id="WP_000448633.1">
    <property type="nucleotide sequence ID" value="NC_009456.1"/>
</dbReference>
<evidence type="ECO:0008006" key="3">
    <source>
        <dbReference type="Google" id="ProtNLM"/>
    </source>
</evidence>
<dbReference type="KEGG" id="vcr:VC395_A0207"/>
<organism evidence="1 2">
    <name type="scientific">Vibrio cholerae serotype O1 (strain ATCC 39541 / Classical Ogawa 395 / O395)</name>
    <dbReference type="NCBI Taxonomy" id="345073"/>
    <lineage>
        <taxon>Bacteria</taxon>
        <taxon>Pseudomonadati</taxon>
        <taxon>Pseudomonadota</taxon>
        <taxon>Gammaproteobacteria</taxon>
        <taxon>Vibrionales</taxon>
        <taxon>Vibrionaceae</taxon>
        <taxon>Vibrio</taxon>
    </lineage>
</organism>
<reference evidence="1 2" key="1">
    <citation type="submission" date="2007-03" db="EMBL/GenBank/DDBJ databases">
        <authorList>
            <person name="Heidelberg J."/>
        </authorList>
    </citation>
    <scope>NUCLEOTIDE SEQUENCE [LARGE SCALE GENOMIC DNA]</scope>
    <source>
        <strain evidence="2">ATCC 39541 / Classical Ogawa 395 / O395</strain>
    </source>
</reference>
<sequence>METKQIPVFSGYELHALSIFQNLLDDLTKEVETLQAKDPIYFYDHPSTKLLLAVLCNITQTVPSNPDHADFRQGLTLGKKHTSWRRVKKKSLPPRYRLFFQFNSQAPKTIIYAWMNDESTQRKAGAKTDVYAVFEKMLNSGKVPNSWEELCKAANPLQLES</sequence>
<dbReference type="EMBL" id="CP000626">
    <property type="protein sequence ID" value="ABQ18873.1"/>
    <property type="molecule type" value="Genomic_DNA"/>
</dbReference>
<dbReference type="AlphaFoldDB" id="A0A0H3AES4"/>
<dbReference type="eggNOG" id="ENOG50312SJ">
    <property type="taxonomic scope" value="Bacteria"/>
</dbReference>
<gene>
    <name evidence="1" type="ordered locus">VC0395_1061</name>
</gene>
<dbReference type="Pfam" id="PF11663">
    <property type="entry name" value="Toxin_YhaV"/>
    <property type="match status" value="1"/>
</dbReference>
<dbReference type="InterPro" id="IPR021679">
    <property type="entry name" value="Toxin_endonuclease_YhaV"/>
</dbReference>